<gene>
    <name evidence="1" type="ORF">SAMN05216387_1059</name>
</gene>
<dbReference type="Proteomes" id="UP000198620">
    <property type="component" value="Unassembled WGS sequence"/>
</dbReference>
<evidence type="ECO:0000313" key="1">
    <source>
        <dbReference type="EMBL" id="SEL08521.1"/>
    </source>
</evidence>
<protein>
    <submittedName>
        <fullName evidence="1">Uncharacterized protein</fullName>
    </submittedName>
</protein>
<dbReference type="AlphaFoldDB" id="A0A1H7MBM3"/>
<reference evidence="1 2" key="1">
    <citation type="submission" date="2016-10" db="EMBL/GenBank/DDBJ databases">
        <authorList>
            <person name="de Groot N.N."/>
        </authorList>
    </citation>
    <scope>NUCLEOTIDE SEQUENCE [LARGE SCALE GENOMIC DNA]</scope>
    <source>
        <strain evidence="1 2">Nv1</strain>
    </source>
</reference>
<accession>A0A1H7MBM3</accession>
<dbReference type="EMBL" id="FOBH01000005">
    <property type="protein sequence ID" value="SEL08521.1"/>
    <property type="molecule type" value="Genomic_DNA"/>
</dbReference>
<proteinExistence type="predicted"/>
<organism evidence="1 2">
    <name type="scientific">Nitrosovibrio tenuis</name>
    <dbReference type="NCBI Taxonomy" id="1233"/>
    <lineage>
        <taxon>Bacteria</taxon>
        <taxon>Pseudomonadati</taxon>
        <taxon>Pseudomonadota</taxon>
        <taxon>Betaproteobacteria</taxon>
        <taxon>Nitrosomonadales</taxon>
        <taxon>Nitrosomonadaceae</taxon>
        <taxon>Nitrosovibrio</taxon>
    </lineage>
</organism>
<keyword evidence="2" id="KW-1185">Reference proteome</keyword>
<name>A0A1H7MBM3_9PROT</name>
<sequence length="94" mass="10464">MHDNDVPTVGTAAEVALLWQPDWRAGVIMPGAINSFCMNSRTSHAFLQVSLPVRQKFCLTFTSNPHSMRNCAMDQNEAGQLRTDTGFTNYLFAI</sequence>
<evidence type="ECO:0000313" key="2">
    <source>
        <dbReference type="Proteomes" id="UP000198620"/>
    </source>
</evidence>